<reference evidence="2 3" key="1">
    <citation type="submission" date="2020-01" db="EMBL/GenBank/DDBJ databases">
        <title>Genomic analysis of Aminipila sp. CBA3637.</title>
        <authorList>
            <person name="Kim Y.B."/>
            <person name="Roh S.W."/>
        </authorList>
    </citation>
    <scope>NUCLEOTIDE SEQUENCE [LARGE SCALE GENOMIC DNA]</scope>
    <source>
        <strain evidence="2 3">CBA3637</strain>
    </source>
</reference>
<gene>
    <name evidence="2" type="ORF">Ami3637_07765</name>
</gene>
<dbReference type="InterPro" id="IPR013517">
    <property type="entry name" value="FG-GAP"/>
</dbReference>
<dbReference type="Gene3D" id="2.130.10.130">
    <property type="entry name" value="Integrin alpha, N-terminal"/>
    <property type="match status" value="1"/>
</dbReference>
<evidence type="ECO:0000313" key="3">
    <source>
        <dbReference type="Proteomes" id="UP000463883"/>
    </source>
</evidence>
<dbReference type="RefSeq" id="WP_162362083.1">
    <property type="nucleotide sequence ID" value="NZ_CP047591.1"/>
</dbReference>
<keyword evidence="3" id="KW-1185">Reference proteome</keyword>
<organism evidence="2 3">
    <name type="scientific">Aminipila terrae</name>
    <dbReference type="NCBI Taxonomy" id="2697030"/>
    <lineage>
        <taxon>Bacteria</taxon>
        <taxon>Bacillati</taxon>
        <taxon>Bacillota</taxon>
        <taxon>Clostridia</taxon>
        <taxon>Peptostreptococcales</taxon>
        <taxon>Anaerovoracaceae</taxon>
        <taxon>Aminipila</taxon>
    </lineage>
</organism>
<dbReference type="Proteomes" id="UP000463883">
    <property type="component" value="Chromosome"/>
</dbReference>
<evidence type="ECO:0000256" key="1">
    <source>
        <dbReference type="ARBA" id="ARBA00022729"/>
    </source>
</evidence>
<dbReference type="Pfam" id="PF13517">
    <property type="entry name" value="FG-GAP_3"/>
    <property type="match status" value="1"/>
</dbReference>
<dbReference type="AlphaFoldDB" id="A0A6P1MGK8"/>
<accession>A0A6P1MGK8</accession>
<proteinExistence type="predicted"/>
<keyword evidence="1" id="KW-0732">Signal</keyword>
<name>A0A6P1MGK8_9FIRM</name>
<evidence type="ECO:0008006" key="4">
    <source>
        <dbReference type="Google" id="ProtNLM"/>
    </source>
</evidence>
<dbReference type="InterPro" id="IPR028994">
    <property type="entry name" value="Integrin_alpha_N"/>
</dbReference>
<dbReference type="SUPFAM" id="SSF69318">
    <property type="entry name" value="Integrin alpha N-terminal domain"/>
    <property type="match status" value="1"/>
</dbReference>
<protein>
    <recommendedName>
        <fullName evidence="4">VCBS repeat-containing protein</fullName>
    </recommendedName>
</protein>
<evidence type="ECO:0000313" key="2">
    <source>
        <dbReference type="EMBL" id="QHI72313.1"/>
    </source>
</evidence>
<sequence length="122" mass="13095">MVIWDSLMGNWYVALSTGNSFQQPSEPWLSNWALSSSFWQPLIGDVNGDGKDDLIVYAPSIGNWQFAMSKGNCFVASDTVFGPWGVTTSGDAVAGDFNGDGKMDIGLQDRTKGIFCGAISSL</sequence>
<dbReference type="KEGG" id="amic:Ami3637_07765"/>
<dbReference type="EMBL" id="CP047591">
    <property type="protein sequence ID" value="QHI72313.1"/>
    <property type="molecule type" value="Genomic_DNA"/>
</dbReference>